<dbReference type="InterPro" id="IPR043519">
    <property type="entry name" value="NT_sf"/>
</dbReference>
<protein>
    <recommendedName>
        <fullName evidence="1">Polymerase beta nucleotidyltransferase domain-containing protein</fullName>
    </recommendedName>
</protein>
<dbReference type="SUPFAM" id="SSF81301">
    <property type="entry name" value="Nucleotidyltransferase"/>
    <property type="match status" value="1"/>
</dbReference>
<accession>A0A2S6MWX3</accession>
<comment type="caution">
    <text evidence="2">The sequence shown here is derived from an EMBL/GenBank/DDBJ whole genome shotgun (WGS) entry which is preliminary data.</text>
</comment>
<evidence type="ECO:0000259" key="1">
    <source>
        <dbReference type="Pfam" id="PF18765"/>
    </source>
</evidence>
<keyword evidence="3" id="KW-1185">Reference proteome</keyword>
<gene>
    <name evidence="2" type="ORF">CCS01_28675</name>
</gene>
<dbReference type="Gene3D" id="3.30.460.10">
    <property type="entry name" value="Beta Polymerase, domain 2"/>
    <property type="match status" value="1"/>
</dbReference>
<dbReference type="Proteomes" id="UP000239724">
    <property type="component" value="Unassembled WGS sequence"/>
</dbReference>
<name>A0A2S6MWX3_RHOGL</name>
<dbReference type="Pfam" id="PF18765">
    <property type="entry name" value="Polbeta"/>
    <property type="match status" value="1"/>
</dbReference>
<sequence>MSQEPLVPAALLDRVVRYFHPRRVILFGSQARRQSGPDSDFDLLVILDDDAPAERLTLKADWEARRGYDQAVDSIPVREAVYRRRARIAGTLAYEATVDGIAVYEQD</sequence>
<dbReference type="RefSeq" id="WP_104522257.1">
    <property type="nucleotide sequence ID" value="NZ_NHRY01000264.1"/>
</dbReference>
<dbReference type="CDD" id="cd05403">
    <property type="entry name" value="NT_KNTase_like"/>
    <property type="match status" value="1"/>
</dbReference>
<dbReference type="OrthoDB" id="559450at2"/>
<feature type="domain" description="Polymerase beta nucleotidyltransferase" evidence="1">
    <location>
        <begin position="17"/>
        <end position="73"/>
    </location>
</feature>
<evidence type="ECO:0000313" key="2">
    <source>
        <dbReference type="EMBL" id="PPQ26860.1"/>
    </source>
</evidence>
<organism evidence="2 3">
    <name type="scientific">Rhodopila globiformis</name>
    <name type="common">Rhodopseudomonas globiformis</name>
    <dbReference type="NCBI Taxonomy" id="1071"/>
    <lineage>
        <taxon>Bacteria</taxon>
        <taxon>Pseudomonadati</taxon>
        <taxon>Pseudomonadota</taxon>
        <taxon>Alphaproteobacteria</taxon>
        <taxon>Acetobacterales</taxon>
        <taxon>Acetobacteraceae</taxon>
        <taxon>Rhodopila</taxon>
    </lineage>
</organism>
<evidence type="ECO:0000313" key="3">
    <source>
        <dbReference type="Proteomes" id="UP000239724"/>
    </source>
</evidence>
<dbReference type="EMBL" id="NHRY01000264">
    <property type="protein sequence ID" value="PPQ26860.1"/>
    <property type="molecule type" value="Genomic_DNA"/>
</dbReference>
<dbReference type="InterPro" id="IPR041633">
    <property type="entry name" value="Polbeta"/>
</dbReference>
<proteinExistence type="predicted"/>
<reference evidence="2 3" key="1">
    <citation type="journal article" date="2018" name="Arch. Microbiol.">
        <title>New insights into the metabolic potential of the phototrophic purple bacterium Rhodopila globiformis DSM 161(T) from its draft genome sequence and evidence for a vanadium-dependent nitrogenase.</title>
        <authorList>
            <person name="Imhoff J.F."/>
            <person name="Rahn T."/>
            <person name="Kunzel S."/>
            <person name="Neulinger S.C."/>
        </authorList>
    </citation>
    <scope>NUCLEOTIDE SEQUENCE [LARGE SCALE GENOMIC DNA]</scope>
    <source>
        <strain evidence="2 3">DSM 161</strain>
    </source>
</reference>
<dbReference type="AlphaFoldDB" id="A0A2S6MWX3"/>